<comment type="function">
    <text evidence="3">Catalyzes the formation of L-homocysteine from O-succinyl-L-homoserine (OSHS) and hydrogen sulfide.</text>
</comment>
<evidence type="ECO:0000313" key="7">
    <source>
        <dbReference type="Proteomes" id="UP000020595"/>
    </source>
</evidence>
<dbReference type="Proteomes" id="UP000020595">
    <property type="component" value="Unassembled WGS sequence"/>
</dbReference>
<sequence length="403" mass="43670">MTSKGEHLMNQSDNLEYQLDTLAIRTGHTRSFEGEHGEPIFLTSSFVYENAAEAAAKFSGQVQGNIYSRFTNPTVSMFEKRLAALDGAERAVATSSGMGAILSIAMAYLKAGDHVICSRAVFGSIVALFEKYIAKFGVDITFVDLRDLDAWKNAVRPETKLLFVESPSNPLAEIADIQALADIAHANGALLAVDNSFCTPVLQQPLKLGADLVIYSATKYLDGQGRALGGAVVGNHQLLEEVFSVVRTLGPSMSPFNAWIFLKGLETLRLRMKAHCENAQKLAEWLSTYEKVEKVYYGGLPTHEGHELAAKQQNGFGGVVFFFVKGEREGAWKVIDNTKFISITGNLGDVKSTITHPATTTHGKLSAEAKQAAGIQEGLIRVSVGLEDINDIIGDISRGLDLI</sequence>
<dbReference type="InterPro" id="IPR015422">
    <property type="entry name" value="PyrdxlP-dep_Trfase_small"/>
</dbReference>
<dbReference type="InterPro" id="IPR054542">
    <property type="entry name" value="Cys_met_metab_PP"/>
</dbReference>
<comment type="subunit">
    <text evidence="3">Homotetramer.</text>
</comment>
<dbReference type="GO" id="GO:0071266">
    <property type="term" value="P:'de novo' L-methionine biosynthetic process"/>
    <property type="evidence" value="ECO:0007669"/>
    <property type="project" value="UniProtKB-UniRule"/>
</dbReference>
<dbReference type="InterPro" id="IPR006234">
    <property type="entry name" value="O-succ-hSer_sulfhydrylase"/>
</dbReference>
<comment type="similarity">
    <text evidence="3">Belongs to the trans-sulfuration enzymes family. MetZ subfamily.</text>
</comment>
<accession>A0A009HQ48</accession>
<evidence type="ECO:0000256" key="1">
    <source>
        <dbReference type="ARBA" id="ARBA00001933"/>
    </source>
</evidence>
<comment type="cofactor">
    <cofactor evidence="1 3 5">
        <name>pyridoxal 5'-phosphate</name>
        <dbReference type="ChEBI" id="CHEBI:597326"/>
    </cofactor>
</comment>
<evidence type="ECO:0000256" key="5">
    <source>
        <dbReference type="RuleBase" id="RU362118"/>
    </source>
</evidence>
<dbReference type="EC" id="2.5.1.-" evidence="3"/>
<dbReference type="NCBIfam" id="NF006003">
    <property type="entry name" value="PRK08133.1"/>
    <property type="match status" value="1"/>
</dbReference>
<dbReference type="InterPro" id="IPR015421">
    <property type="entry name" value="PyrdxlP-dep_Trfase_major"/>
</dbReference>
<dbReference type="Gene3D" id="3.90.1150.10">
    <property type="entry name" value="Aspartate Aminotransferase, domain 1"/>
    <property type="match status" value="1"/>
</dbReference>
<dbReference type="GO" id="GO:0019346">
    <property type="term" value="P:transsulfuration"/>
    <property type="evidence" value="ECO:0007669"/>
    <property type="project" value="InterPro"/>
</dbReference>
<dbReference type="SUPFAM" id="SSF53383">
    <property type="entry name" value="PLP-dependent transferases"/>
    <property type="match status" value="1"/>
</dbReference>
<proteinExistence type="inferred from homology"/>
<dbReference type="CDD" id="cd00614">
    <property type="entry name" value="CGS_like"/>
    <property type="match status" value="1"/>
</dbReference>
<gene>
    <name evidence="3 6" type="primary">metZ</name>
    <name evidence="6" type="ORF">J512_2462</name>
</gene>
<comment type="caution">
    <text evidence="6">The sequence shown here is derived from an EMBL/GenBank/DDBJ whole genome shotgun (WGS) entry which is preliminary data.</text>
</comment>
<dbReference type="PATRIC" id="fig|1310613.3.peg.2366"/>
<dbReference type="UniPathway" id="UPA00051">
    <property type="reaction ID" value="UER00449"/>
</dbReference>
<dbReference type="GO" id="GO:0071268">
    <property type="term" value="P:homocysteine biosynthetic process"/>
    <property type="evidence" value="ECO:0007669"/>
    <property type="project" value="InterPro"/>
</dbReference>
<reference evidence="6 7" key="1">
    <citation type="submission" date="2014-02" db="EMBL/GenBank/DDBJ databases">
        <title>Comparative genomics and transcriptomics to identify genetic mechanisms underlying the emergence of carbapenem resistant Acinetobacter baumannii (CRAb).</title>
        <authorList>
            <person name="Harris A.D."/>
            <person name="Johnson K.J."/>
            <person name="George J."/>
            <person name="Shefchek K."/>
            <person name="Daugherty S.C."/>
            <person name="Parankush S."/>
            <person name="Sadzewicz L."/>
            <person name="Tallon L."/>
            <person name="Sengamalay N."/>
            <person name="Hazen T.H."/>
            <person name="Rasko D.A."/>
        </authorList>
    </citation>
    <scope>NUCLEOTIDE SEQUENCE [LARGE SCALE GENOMIC DNA]</scope>
    <source>
        <strain evidence="6 7">1295743</strain>
    </source>
</reference>
<dbReference type="FunFam" id="3.40.640.10:FF:000046">
    <property type="entry name" value="Cystathionine gamma-lyase"/>
    <property type="match status" value="1"/>
</dbReference>
<evidence type="ECO:0000256" key="4">
    <source>
        <dbReference type="PIRSR" id="PIRSR001434-2"/>
    </source>
</evidence>
<comment type="catalytic activity">
    <reaction evidence="3">
        <text>O-succinyl-L-homoserine + hydrogen sulfide = L-homocysteine + succinate</text>
        <dbReference type="Rhea" id="RHEA:27826"/>
        <dbReference type="ChEBI" id="CHEBI:29919"/>
        <dbReference type="ChEBI" id="CHEBI:30031"/>
        <dbReference type="ChEBI" id="CHEBI:57661"/>
        <dbReference type="ChEBI" id="CHEBI:58199"/>
    </reaction>
</comment>
<dbReference type="AlphaFoldDB" id="A0A009HQ48"/>
<protein>
    <recommendedName>
        <fullName evidence="3">O-succinylhomoserine sulfhydrylase</fullName>
        <shortName evidence="3">OSH sulfhydrylase</shortName>
        <shortName evidence="3">OSHS sulfhydrylase</shortName>
        <ecNumber evidence="3">2.5.1.-</ecNumber>
    </recommendedName>
</protein>
<dbReference type="PROSITE" id="PS00868">
    <property type="entry name" value="CYS_MET_METAB_PP"/>
    <property type="match status" value="1"/>
</dbReference>
<dbReference type="Pfam" id="PF01053">
    <property type="entry name" value="Cys_Met_Meta_PP"/>
    <property type="match status" value="1"/>
</dbReference>
<keyword evidence="3" id="KW-0486">Methionine biosynthesis</keyword>
<feature type="modified residue" description="N6-(pyridoxal phosphate)lysine" evidence="3 4">
    <location>
        <position position="219"/>
    </location>
</feature>
<dbReference type="EMBL" id="JEWH01000031">
    <property type="protein sequence ID" value="EXB05140.1"/>
    <property type="molecule type" value="Genomic_DNA"/>
</dbReference>
<dbReference type="PANTHER" id="PTHR11808">
    <property type="entry name" value="TRANS-SULFURATION ENZYME FAMILY MEMBER"/>
    <property type="match status" value="1"/>
</dbReference>
<dbReference type="InterPro" id="IPR000277">
    <property type="entry name" value="Cys/Met-Metab_PyrdxlP-dep_enz"/>
</dbReference>
<dbReference type="HAMAP" id="MF_02056">
    <property type="entry name" value="MetZ"/>
    <property type="match status" value="1"/>
</dbReference>
<comment type="pathway">
    <text evidence="3">Amino-acid biosynthesis; L-methionine biosynthesis via de novo pathway; L-homocysteine from O-succinyl-L-homoserine: step 1/1.</text>
</comment>
<dbReference type="GO" id="GO:0016846">
    <property type="term" value="F:carbon-sulfur lyase activity"/>
    <property type="evidence" value="ECO:0007669"/>
    <property type="project" value="TreeGrafter"/>
</dbReference>
<name>A0A009HQ48_ACIB9</name>
<dbReference type="PIRSF" id="PIRSF001434">
    <property type="entry name" value="CGS"/>
    <property type="match status" value="1"/>
</dbReference>
<dbReference type="FunFam" id="3.90.1150.10:FF:000033">
    <property type="entry name" value="Cystathionine gamma-synthase"/>
    <property type="match status" value="1"/>
</dbReference>
<keyword evidence="3" id="KW-0808">Transferase</keyword>
<keyword evidence="6" id="KW-0456">Lyase</keyword>
<dbReference type="InterPro" id="IPR015424">
    <property type="entry name" value="PyrdxlP-dep_Trfase"/>
</dbReference>
<organism evidence="6 7">
    <name type="scientific">Acinetobacter baumannii (strain 1295743)</name>
    <dbReference type="NCBI Taxonomy" id="1310613"/>
    <lineage>
        <taxon>Bacteria</taxon>
        <taxon>Pseudomonadati</taxon>
        <taxon>Pseudomonadota</taxon>
        <taxon>Gammaproteobacteria</taxon>
        <taxon>Moraxellales</taxon>
        <taxon>Moraxellaceae</taxon>
        <taxon>Acinetobacter</taxon>
        <taxon>Acinetobacter calcoaceticus/baumannii complex</taxon>
    </lineage>
</organism>
<dbReference type="GO" id="GO:0016765">
    <property type="term" value="F:transferase activity, transferring alkyl or aryl (other than methyl) groups"/>
    <property type="evidence" value="ECO:0007669"/>
    <property type="project" value="UniProtKB-UniRule"/>
</dbReference>
<keyword evidence="3" id="KW-0028">Amino-acid biosynthesis</keyword>
<dbReference type="NCBIfam" id="TIGR01325">
    <property type="entry name" value="O_suc_HS_sulf"/>
    <property type="match status" value="1"/>
</dbReference>
<dbReference type="Gene3D" id="3.40.640.10">
    <property type="entry name" value="Type I PLP-dependent aspartate aminotransferase-like (Major domain)"/>
    <property type="match status" value="1"/>
</dbReference>
<evidence type="ECO:0000256" key="2">
    <source>
        <dbReference type="ARBA" id="ARBA00022898"/>
    </source>
</evidence>
<keyword evidence="2 3" id="KW-0663">Pyridoxal phosphate</keyword>
<dbReference type="GO" id="GO:0005737">
    <property type="term" value="C:cytoplasm"/>
    <property type="evidence" value="ECO:0007669"/>
    <property type="project" value="TreeGrafter"/>
</dbReference>
<dbReference type="GO" id="GO:0030170">
    <property type="term" value="F:pyridoxal phosphate binding"/>
    <property type="evidence" value="ECO:0007669"/>
    <property type="project" value="UniProtKB-UniRule"/>
</dbReference>
<evidence type="ECO:0000313" key="6">
    <source>
        <dbReference type="EMBL" id="EXB05140.1"/>
    </source>
</evidence>
<evidence type="ECO:0000256" key="3">
    <source>
        <dbReference type="HAMAP-Rule" id="MF_02056"/>
    </source>
</evidence>
<dbReference type="PANTHER" id="PTHR11808:SF80">
    <property type="entry name" value="CYSTATHIONINE GAMMA-LYASE"/>
    <property type="match status" value="1"/>
</dbReference>